<reference evidence="2" key="2">
    <citation type="submission" date="2022-03" db="EMBL/GenBank/DDBJ databases">
        <title>Genome Encyclopedia of Bacteria and Archaea VI: Functional Genomics of Type Strains.</title>
        <authorList>
            <person name="Whitman W."/>
        </authorList>
    </citation>
    <scope>NUCLEOTIDE SEQUENCE</scope>
    <source>
        <strain evidence="2">HSC-15S17</strain>
    </source>
</reference>
<proteinExistence type="predicted"/>
<dbReference type="RefSeq" id="WP_217946116.1">
    <property type="nucleotide sequence ID" value="NZ_JAHTGR010000027.1"/>
</dbReference>
<dbReference type="Pfam" id="PF08780">
    <property type="entry name" value="NTase_sub_bind"/>
    <property type="match status" value="1"/>
</dbReference>
<evidence type="ECO:0000313" key="1">
    <source>
        <dbReference type="EMBL" id="MBV6325232.1"/>
    </source>
</evidence>
<comment type="caution">
    <text evidence="1">The sequence shown here is derived from an EMBL/GenBank/DDBJ whole genome shotgun (WGS) entry which is preliminary data.</text>
</comment>
<evidence type="ECO:0000313" key="4">
    <source>
        <dbReference type="Proteomes" id="UP001162889"/>
    </source>
</evidence>
<name>A0AA41HHF6_9BURK</name>
<dbReference type="Proteomes" id="UP001155901">
    <property type="component" value="Unassembled WGS sequence"/>
</dbReference>
<dbReference type="NCBIfam" id="TIGR01987">
    <property type="entry name" value="HI0074"/>
    <property type="match status" value="1"/>
</dbReference>
<dbReference type="InterPro" id="IPR010235">
    <property type="entry name" value="HepT"/>
</dbReference>
<protein>
    <submittedName>
        <fullName evidence="1 2">Nucleotidyltransferase substrate binding protein</fullName>
    </submittedName>
</protein>
<dbReference type="EMBL" id="JALJZU010000019">
    <property type="protein sequence ID" value="MCP2012446.1"/>
    <property type="molecule type" value="Genomic_DNA"/>
</dbReference>
<accession>A0AA41HHF6</accession>
<sequence length="129" mass="14853">MNKRLVERSNDFLSAVNRLEEALAQPENSFLRDATIQRFKFTYELAWKAIKLWLETKDIVVLNAKDTLQAALEQGLLADGNSWSQLHRMRNLTSHTYDEAQAMAVYQFVKNQGAQLFSELAKTVSTWTN</sequence>
<organism evidence="1 3">
    <name type="scientific">Duganella violaceipulchra</name>
    <dbReference type="NCBI Taxonomy" id="2849652"/>
    <lineage>
        <taxon>Bacteria</taxon>
        <taxon>Pseudomonadati</taxon>
        <taxon>Pseudomonadota</taxon>
        <taxon>Betaproteobacteria</taxon>
        <taxon>Burkholderiales</taxon>
        <taxon>Oxalobacteraceae</taxon>
        <taxon>Telluria group</taxon>
        <taxon>Duganella</taxon>
    </lineage>
</organism>
<reference evidence="1" key="1">
    <citation type="submission" date="2021-07" db="EMBL/GenBank/DDBJ databases">
        <title>Characterization of violacein-producing bacteria and related species.</title>
        <authorList>
            <person name="Wilson H.S."/>
            <person name="De Leon M.E."/>
        </authorList>
    </citation>
    <scope>NUCLEOTIDE SEQUENCE</scope>
    <source>
        <strain evidence="1">HSC-15S17</strain>
    </source>
</reference>
<dbReference type="EMBL" id="JAHTGR010000027">
    <property type="protein sequence ID" value="MBV6325232.1"/>
    <property type="molecule type" value="Genomic_DNA"/>
</dbReference>
<dbReference type="AlphaFoldDB" id="A0AA41HHF6"/>
<dbReference type="Proteomes" id="UP001162889">
    <property type="component" value="Unassembled WGS sequence"/>
</dbReference>
<evidence type="ECO:0000313" key="2">
    <source>
        <dbReference type="EMBL" id="MCP2012446.1"/>
    </source>
</evidence>
<keyword evidence="4" id="KW-1185">Reference proteome</keyword>
<gene>
    <name evidence="1" type="ORF">KVP70_30380</name>
    <name evidence="2" type="ORF">L1274_006210</name>
</gene>
<evidence type="ECO:0000313" key="3">
    <source>
        <dbReference type="Proteomes" id="UP001155901"/>
    </source>
</evidence>